<feature type="transmembrane region" description="Helical" evidence="1">
    <location>
        <begin position="6"/>
        <end position="24"/>
    </location>
</feature>
<organism evidence="2 3">
    <name type="scientific">Vibrio ulleungensis</name>
    <dbReference type="NCBI Taxonomy" id="2807619"/>
    <lineage>
        <taxon>Bacteria</taxon>
        <taxon>Pseudomonadati</taxon>
        <taxon>Pseudomonadota</taxon>
        <taxon>Gammaproteobacteria</taxon>
        <taxon>Vibrionales</taxon>
        <taxon>Vibrionaceae</taxon>
        <taxon>Vibrio</taxon>
    </lineage>
</organism>
<accession>A0ABS2HI65</accession>
<dbReference type="EMBL" id="JAFEUM010000001">
    <property type="protein sequence ID" value="MBM7035506.1"/>
    <property type="molecule type" value="Genomic_DNA"/>
</dbReference>
<sequence>MSSTLVLLTILVTGVIIGLLALYSPQLSKWSHDKVREAQKNKDQR</sequence>
<protein>
    <submittedName>
        <fullName evidence="2">Uncharacterized protein</fullName>
    </submittedName>
</protein>
<name>A0ABS2HI65_9VIBR</name>
<gene>
    <name evidence="2" type="ORF">JQC93_03720</name>
</gene>
<evidence type="ECO:0000256" key="1">
    <source>
        <dbReference type="SAM" id="Phobius"/>
    </source>
</evidence>
<comment type="caution">
    <text evidence="2">The sequence shown here is derived from an EMBL/GenBank/DDBJ whole genome shotgun (WGS) entry which is preliminary data.</text>
</comment>
<proteinExistence type="predicted"/>
<dbReference type="RefSeq" id="WP_205157100.1">
    <property type="nucleotide sequence ID" value="NZ_JAFEUM010000001.1"/>
</dbReference>
<dbReference type="Proteomes" id="UP000809621">
    <property type="component" value="Unassembled WGS sequence"/>
</dbReference>
<keyword evidence="3" id="KW-1185">Reference proteome</keyword>
<evidence type="ECO:0000313" key="3">
    <source>
        <dbReference type="Proteomes" id="UP000809621"/>
    </source>
</evidence>
<reference evidence="2 3" key="1">
    <citation type="submission" date="2021-02" db="EMBL/GenBank/DDBJ databases">
        <authorList>
            <person name="Park J.-S."/>
        </authorList>
    </citation>
    <scope>NUCLEOTIDE SEQUENCE [LARGE SCALE GENOMIC DNA]</scope>
    <source>
        <strain evidence="2 3">188UL20-2</strain>
    </source>
</reference>
<keyword evidence="1" id="KW-1133">Transmembrane helix</keyword>
<keyword evidence="1" id="KW-0812">Transmembrane</keyword>
<keyword evidence="1" id="KW-0472">Membrane</keyword>
<evidence type="ECO:0000313" key="2">
    <source>
        <dbReference type="EMBL" id="MBM7035506.1"/>
    </source>
</evidence>